<organism evidence="2 3">
    <name type="scientific">Fusarium anthophilum</name>
    <dbReference type="NCBI Taxonomy" id="48485"/>
    <lineage>
        <taxon>Eukaryota</taxon>
        <taxon>Fungi</taxon>
        <taxon>Dikarya</taxon>
        <taxon>Ascomycota</taxon>
        <taxon>Pezizomycotina</taxon>
        <taxon>Sordariomycetes</taxon>
        <taxon>Hypocreomycetidae</taxon>
        <taxon>Hypocreales</taxon>
        <taxon>Nectriaceae</taxon>
        <taxon>Fusarium</taxon>
        <taxon>Fusarium fujikuroi species complex</taxon>
    </lineage>
</organism>
<dbReference type="AlphaFoldDB" id="A0A8H4YG56"/>
<evidence type="ECO:0000313" key="3">
    <source>
        <dbReference type="Proteomes" id="UP000573603"/>
    </source>
</evidence>
<accession>A0A8H4YG56</accession>
<feature type="region of interest" description="Disordered" evidence="1">
    <location>
        <begin position="105"/>
        <end position="125"/>
    </location>
</feature>
<dbReference type="Proteomes" id="UP000573603">
    <property type="component" value="Unassembled WGS sequence"/>
</dbReference>
<name>A0A8H4YG56_9HYPO</name>
<proteinExistence type="predicted"/>
<comment type="caution">
    <text evidence="2">The sequence shown here is derived from an EMBL/GenBank/DDBJ whole genome shotgun (WGS) entry which is preliminary data.</text>
</comment>
<evidence type="ECO:0000313" key="2">
    <source>
        <dbReference type="EMBL" id="KAF5227288.1"/>
    </source>
</evidence>
<dbReference type="EMBL" id="JABEVY010000842">
    <property type="protein sequence ID" value="KAF5227288.1"/>
    <property type="molecule type" value="Genomic_DNA"/>
</dbReference>
<gene>
    <name evidence="2" type="ORF">FANTH_14805</name>
</gene>
<keyword evidence="3" id="KW-1185">Reference proteome</keyword>
<protein>
    <submittedName>
        <fullName evidence="2">Uncharacterized protein</fullName>
    </submittedName>
</protein>
<reference evidence="2 3" key="1">
    <citation type="journal article" date="2020" name="BMC Genomics">
        <title>Correction to: Identification and distribution of gene clusters required for synthesis of sphingolipid metabolism inhibitors in diverse species of the filamentous fungus Fusarium.</title>
        <authorList>
            <person name="Kim H.S."/>
            <person name="Lohmar J.M."/>
            <person name="Busman M."/>
            <person name="Brown D.W."/>
            <person name="Naumann T.A."/>
            <person name="Divon H.H."/>
            <person name="Lysoe E."/>
            <person name="Uhlig S."/>
            <person name="Proctor R.H."/>
        </authorList>
    </citation>
    <scope>NUCLEOTIDE SEQUENCE [LARGE SCALE GENOMIC DNA]</scope>
    <source>
        <strain evidence="2 3">NRRL 25214</strain>
    </source>
</reference>
<evidence type="ECO:0000256" key="1">
    <source>
        <dbReference type="SAM" id="MobiDB-lite"/>
    </source>
</evidence>
<sequence>MRVFPFNPLLVNMDQFELDMHGYLRSYTAGEFKDMPISNEWGKERAIGLISLILAVLSSAAHYSDLAGPDRSRVCYDLGVATGKLLVPSNPGSYSDNIDLSSPSSNSALLRQRGKDGPSGHSQGQSKDLLAPLTFQYPQVEYHIAGYTTQWIQIAKTQNLLITLSCVPFIEFQRQR</sequence>